<dbReference type="EC" id="3.4.-.-" evidence="3"/>
<evidence type="ECO:0000313" key="4">
    <source>
        <dbReference type="Proteomes" id="UP001595979"/>
    </source>
</evidence>
<dbReference type="InterPro" id="IPR000073">
    <property type="entry name" value="AB_hydrolase_1"/>
</dbReference>
<dbReference type="PANTHER" id="PTHR12277">
    <property type="entry name" value="ALPHA/BETA HYDROLASE DOMAIN-CONTAINING PROTEIN"/>
    <property type="match status" value="1"/>
</dbReference>
<dbReference type="Gene3D" id="3.40.50.1820">
    <property type="entry name" value="alpha/beta hydrolase"/>
    <property type="match status" value="1"/>
</dbReference>
<keyword evidence="3" id="KW-0378">Hydrolase</keyword>
<dbReference type="InterPro" id="IPR029058">
    <property type="entry name" value="AB_hydrolase_fold"/>
</dbReference>
<feature type="transmembrane region" description="Helical" evidence="1">
    <location>
        <begin position="20"/>
        <end position="43"/>
    </location>
</feature>
<evidence type="ECO:0000256" key="1">
    <source>
        <dbReference type="SAM" id="Phobius"/>
    </source>
</evidence>
<comment type="caution">
    <text evidence="3">The sequence shown here is derived from an EMBL/GenBank/DDBJ whole genome shotgun (WGS) entry which is preliminary data.</text>
</comment>
<keyword evidence="1" id="KW-1133">Transmembrane helix</keyword>
<dbReference type="GO" id="GO:0016787">
    <property type="term" value="F:hydrolase activity"/>
    <property type="evidence" value="ECO:0007669"/>
    <property type="project" value="UniProtKB-KW"/>
</dbReference>
<reference evidence="4" key="1">
    <citation type="journal article" date="2019" name="Int. J. Syst. Evol. Microbiol.">
        <title>The Global Catalogue of Microorganisms (GCM) 10K type strain sequencing project: providing services to taxonomists for standard genome sequencing and annotation.</title>
        <authorList>
            <consortium name="The Broad Institute Genomics Platform"/>
            <consortium name="The Broad Institute Genome Sequencing Center for Infectious Disease"/>
            <person name="Wu L."/>
            <person name="Ma J."/>
        </authorList>
    </citation>
    <scope>NUCLEOTIDE SEQUENCE [LARGE SCALE GENOMIC DNA]</scope>
    <source>
        <strain evidence="4">CGMCC 1.15053</strain>
    </source>
</reference>
<keyword evidence="4" id="KW-1185">Reference proteome</keyword>
<accession>A0ABW1DGP2</accession>
<proteinExistence type="predicted"/>
<dbReference type="SUPFAM" id="SSF53474">
    <property type="entry name" value="alpha/beta-Hydrolases"/>
    <property type="match status" value="1"/>
</dbReference>
<evidence type="ECO:0000313" key="3">
    <source>
        <dbReference type="EMBL" id="MFC5847360.1"/>
    </source>
</evidence>
<protein>
    <submittedName>
        <fullName evidence="3">Alpha/beta hydrolase family protein</fullName>
        <ecNumber evidence="3">3.4.-.-</ecNumber>
    </submittedName>
</protein>
<evidence type="ECO:0000259" key="2">
    <source>
        <dbReference type="Pfam" id="PF12697"/>
    </source>
</evidence>
<organism evidence="3 4">
    <name type="scientific">Deinococcus petrolearius</name>
    <dbReference type="NCBI Taxonomy" id="1751295"/>
    <lineage>
        <taxon>Bacteria</taxon>
        <taxon>Thermotogati</taxon>
        <taxon>Deinococcota</taxon>
        <taxon>Deinococci</taxon>
        <taxon>Deinococcales</taxon>
        <taxon>Deinococcaceae</taxon>
        <taxon>Deinococcus</taxon>
    </lineage>
</organism>
<dbReference type="RefSeq" id="WP_380046438.1">
    <property type="nucleotide sequence ID" value="NZ_JBHSOH010000005.1"/>
</dbReference>
<name>A0ABW1DGP2_9DEIO</name>
<feature type="domain" description="AB hydrolase-1" evidence="2">
    <location>
        <begin position="166"/>
        <end position="375"/>
    </location>
</feature>
<dbReference type="EMBL" id="JBHSOH010000005">
    <property type="protein sequence ID" value="MFC5847360.1"/>
    <property type="molecule type" value="Genomic_DNA"/>
</dbReference>
<dbReference type="PANTHER" id="PTHR12277:SF79">
    <property type="entry name" value="XAA-PRO DIPEPTIDYL-PEPTIDASE-RELATED"/>
    <property type="match status" value="1"/>
</dbReference>
<sequence length="398" mass="43056">MPRTSSLLSRLRAVPPRRLAGWAALGYAAAVLVGALVGAEITLRSKTRRIKGEFVPVGRRGGDVFLPATPETLSRGVIGIVPLRPSRGHALLGPPQLLGTLVRRRILEERGVVPNGSVAWASTFVYNGTPAQLGLPFQNVKVPTAVGEMPAWHIPPVGGERDAVAIVIHGHGGQRAQALRMLPALRRGGVGSLFVTFRNAYGAPRVGQGFHSLGDQEAEDVLAALEWAAQAGYKRAVLYGFSMGGNIALCVAQRPGRSALPLAGVLLDCPVLDWRDVIRANGQRFGIPGFMAAHIGRFVQWLVTRRSGQDFDLVDQLRAAPRFTLPMLLWHGTRDRTVPVGQADAFAAARPALVEYRRVEGAKHIRCWNLDPQGYDAQLETFIRRVLPGVEIQGEPHA</sequence>
<dbReference type="Pfam" id="PF12697">
    <property type="entry name" value="Abhydrolase_6"/>
    <property type="match status" value="1"/>
</dbReference>
<dbReference type="Proteomes" id="UP001595979">
    <property type="component" value="Unassembled WGS sequence"/>
</dbReference>
<keyword evidence="1" id="KW-0472">Membrane</keyword>
<keyword evidence="1" id="KW-0812">Transmembrane</keyword>
<gene>
    <name evidence="3" type="ORF">ACFPQ6_03470</name>
</gene>